<dbReference type="EMBL" id="CP041730">
    <property type="protein sequence ID" value="QDQ26028.1"/>
    <property type="molecule type" value="Genomic_DNA"/>
</dbReference>
<reference evidence="3" key="1">
    <citation type="submission" date="2019-07" db="EMBL/GenBank/DDBJ databases">
        <title>Chitinimonas sp. nov., isolated from Ny-Alesund, arctica soil.</title>
        <authorList>
            <person name="Xu Q."/>
            <person name="Peng F."/>
        </authorList>
    </citation>
    <scope>NUCLEOTIDE SEQUENCE [LARGE SCALE GENOMIC DNA]</scope>
    <source>
        <strain evidence="3">R3-44</strain>
    </source>
</reference>
<dbReference type="OrthoDB" id="5654170at2"/>
<dbReference type="AlphaFoldDB" id="A0A516SDA8"/>
<dbReference type="Proteomes" id="UP000317550">
    <property type="component" value="Chromosome"/>
</dbReference>
<accession>A0A516SDA8</accession>
<evidence type="ECO:0000313" key="3">
    <source>
        <dbReference type="Proteomes" id="UP000317550"/>
    </source>
</evidence>
<dbReference type="Gene3D" id="1.20.120.520">
    <property type="entry name" value="nmb1532 protein domain like"/>
    <property type="match status" value="1"/>
</dbReference>
<evidence type="ECO:0000259" key="1">
    <source>
        <dbReference type="Pfam" id="PF01814"/>
    </source>
</evidence>
<gene>
    <name evidence="2" type="ORF">FNU76_06505</name>
</gene>
<dbReference type="Pfam" id="PF01814">
    <property type="entry name" value="Hemerythrin"/>
    <property type="match status" value="1"/>
</dbReference>
<sequence>MPGRRQEMQSNYRRYDIYALIHKGLRAYLSHVLLEVGRTDWRDTANRTASIAAVRELLTVFRIHLTQEDRVIHPAMEARQPGSTRQAATDHMAHLHAIEQLQDVASTVDSANNYNLESAGEWLYRELAMFVSDNLEHMAVEESINNRVLWETHSDDEIIAMERAIVTATPPEHMLPMLRWTMPNLAPDERALMLGEMLRYGAPAEVFDGVLAMMRALLPPKDWSKLTVALSTN</sequence>
<dbReference type="InterPro" id="IPR012312">
    <property type="entry name" value="Hemerythrin-like"/>
</dbReference>
<proteinExistence type="predicted"/>
<feature type="domain" description="Hemerythrin-like" evidence="1">
    <location>
        <begin position="19"/>
        <end position="144"/>
    </location>
</feature>
<keyword evidence="3" id="KW-1185">Reference proteome</keyword>
<organism evidence="2 3">
    <name type="scientific">Chitinimonas arctica</name>
    <dbReference type="NCBI Taxonomy" id="2594795"/>
    <lineage>
        <taxon>Bacteria</taxon>
        <taxon>Pseudomonadati</taxon>
        <taxon>Pseudomonadota</taxon>
        <taxon>Betaproteobacteria</taxon>
        <taxon>Neisseriales</taxon>
        <taxon>Chitinibacteraceae</taxon>
        <taxon>Chitinimonas</taxon>
    </lineage>
</organism>
<name>A0A516SDA8_9NEIS</name>
<evidence type="ECO:0000313" key="2">
    <source>
        <dbReference type="EMBL" id="QDQ26028.1"/>
    </source>
</evidence>
<dbReference type="KEGG" id="cari:FNU76_06505"/>
<protein>
    <recommendedName>
        <fullName evidence="1">Hemerythrin-like domain-containing protein</fullName>
    </recommendedName>
</protein>